<proteinExistence type="predicted"/>
<keyword evidence="3" id="KW-1185">Reference proteome</keyword>
<feature type="transmembrane region" description="Helical" evidence="1">
    <location>
        <begin position="15"/>
        <end position="32"/>
    </location>
</feature>
<organism evidence="2 3">
    <name type="scientific">Zoarces viviparus</name>
    <name type="common">Viviparous eelpout</name>
    <name type="synonym">Blennius viviparus</name>
    <dbReference type="NCBI Taxonomy" id="48416"/>
    <lineage>
        <taxon>Eukaryota</taxon>
        <taxon>Metazoa</taxon>
        <taxon>Chordata</taxon>
        <taxon>Craniata</taxon>
        <taxon>Vertebrata</taxon>
        <taxon>Euteleostomi</taxon>
        <taxon>Actinopterygii</taxon>
        <taxon>Neopterygii</taxon>
        <taxon>Teleostei</taxon>
        <taxon>Neoteleostei</taxon>
        <taxon>Acanthomorphata</taxon>
        <taxon>Eupercaria</taxon>
        <taxon>Perciformes</taxon>
        <taxon>Cottioidei</taxon>
        <taxon>Zoarcales</taxon>
        <taxon>Zoarcidae</taxon>
        <taxon>Zoarcinae</taxon>
        <taxon>Zoarces</taxon>
    </lineage>
</organism>
<evidence type="ECO:0000313" key="3">
    <source>
        <dbReference type="Proteomes" id="UP001488805"/>
    </source>
</evidence>
<comment type="caution">
    <text evidence="2">The sequence shown here is derived from an EMBL/GenBank/DDBJ whole genome shotgun (WGS) entry which is preliminary data.</text>
</comment>
<keyword evidence="1" id="KW-0812">Transmembrane</keyword>
<dbReference type="AlphaFoldDB" id="A0AAW1EFV1"/>
<name>A0AAW1EFV1_ZOAVI</name>
<evidence type="ECO:0008006" key="4">
    <source>
        <dbReference type="Google" id="ProtNLM"/>
    </source>
</evidence>
<dbReference type="EMBL" id="JBCEZU010000329">
    <property type="protein sequence ID" value="KAK9521360.1"/>
    <property type="molecule type" value="Genomic_DNA"/>
</dbReference>
<sequence length="141" mass="15950">MKGALLLWDPKGAKLSHMFSTWLVSGILPMVLRRCRTSLIPKTSEVSLLSDINQWHPITIASIVLRLFSRVLPNRMTTACPIHLRQRGFVKSPGCSEKLIILENLMRTSKTERLALAVVFVDFAKAFDTIFCSLTSIFFQN</sequence>
<evidence type="ECO:0000313" key="2">
    <source>
        <dbReference type="EMBL" id="KAK9521360.1"/>
    </source>
</evidence>
<keyword evidence="1" id="KW-1133">Transmembrane helix</keyword>
<gene>
    <name evidence="2" type="ORF">VZT92_021175</name>
</gene>
<protein>
    <recommendedName>
        <fullName evidence="4">Reverse transcriptase domain-containing protein</fullName>
    </recommendedName>
</protein>
<accession>A0AAW1EFV1</accession>
<keyword evidence="1" id="KW-0472">Membrane</keyword>
<feature type="transmembrane region" description="Helical" evidence="1">
    <location>
        <begin position="114"/>
        <end position="139"/>
    </location>
</feature>
<evidence type="ECO:0000256" key="1">
    <source>
        <dbReference type="SAM" id="Phobius"/>
    </source>
</evidence>
<reference evidence="2 3" key="1">
    <citation type="journal article" date="2024" name="Genome Biol. Evol.">
        <title>Chromosome-level genome assembly of the viviparous eelpout Zoarces viviparus.</title>
        <authorList>
            <person name="Fuhrmann N."/>
            <person name="Brasseur M.V."/>
            <person name="Bakowski C.E."/>
            <person name="Podsiadlowski L."/>
            <person name="Prost S."/>
            <person name="Krehenwinkel H."/>
            <person name="Mayer C."/>
        </authorList>
    </citation>
    <scope>NUCLEOTIDE SEQUENCE [LARGE SCALE GENOMIC DNA]</scope>
    <source>
        <strain evidence="2">NO-MEL_2022_Ind0_liver</strain>
    </source>
</reference>
<dbReference type="Proteomes" id="UP001488805">
    <property type="component" value="Unassembled WGS sequence"/>
</dbReference>